<dbReference type="AlphaFoldDB" id="H1XV85"/>
<feature type="transmembrane region" description="Helical" evidence="5">
    <location>
        <begin position="95"/>
        <end position="118"/>
    </location>
</feature>
<dbReference type="EMBL" id="CM001402">
    <property type="protein sequence ID" value="EHO40591.1"/>
    <property type="molecule type" value="Genomic_DNA"/>
</dbReference>
<dbReference type="Proteomes" id="UP000183868">
    <property type="component" value="Chromosome"/>
</dbReference>
<dbReference type="Pfam" id="PF00999">
    <property type="entry name" value="Na_H_Exchanger"/>
    <property type="match status" value="1"/>
</dbReference>
<dbReference type="InterPro" id="IPR038770">
    <property type="entry name" value="Na+/solute_symporter_sf"/>
</dbReference>
<evidence type="ECO:0000259" key="6">
    <source>
        <dbReference type="Pfam" id="PF00999"/>
    </source>
</evidence>
<dbReference type="InterPro" id="IPR006153">
    <property type="entry name" value="Cation/H_exchanger_TM"/>
</dbReference>
<evidence type="ECO:0000256" key="3">
    <source>
        <dbReference type="ARBA" id="ARBA00022989"/>
    </source>
</evidence>
<dbReference type="Proteomes" id="UP000004671">
    <property type="component" value="Chromosome"/>
</dbReference>
<dbReference type="GO" id="GO:1902600">
    <property type="term" value="P:proton transmembrane transport"/>
    <property type="evidence" value="ECO:0007669"/>
    <property type="project" value="InterPro"/>
</dbReference>
<dbReference type="Gene3D" id="1.20.1530.20">
    <property type="match status" value="1"/>
</dbReference>
<evidence type="ECO:0000256" key="1">
    <source>
        <dbReference type="ARBA" id="ARBA00004141"/>
    </source>
</evidence>
<dbReference type="EMBL" id="CP018099">
    <property type="protein sequence ID" value="APF20957.1"/>
    <property type="molecule type" value="Genomic_DNA"/>
</dbReference>
<evidence type="ECO:0000313" key="8">
    <source>
        <dbReference type="EMBL" id="EHO40591.1"/>
    </source>
</evidence>
<keyword evidence="2 5" id="KW-0812">Transmembrane</keyword>
<keyword evidence="3 5" id="KW-1133">Transmembrane helix</keyword>
<feature type="domain" description="Cation/H+ exchanger transmembrane" evidence="6">
    <location>
        <begin position="40"/>
        <end position="367"/>
    </location>
</feature>
<name>H1XV85_CALAY</name>
<feature type="transmembrane region" description="Helical" evidence="5">
    <location>
        <begin position="195"/>
        <end position="215"/>
    </location>
</feature>
<reference evidence="7 10" key="2">
    <citation type="submission" date="2016-11" db="EMBL/GenBank/DDBJ databases">
        <title>Genomic analysis of Caldithrix abyssi and proposal of a novel bacterial phylum Caldithrichaeota.</title>
        <authorList>
            <person name="Kublanov I."/>
            <person name="Sigalova O."/>
            <person name="Gavrilov S."/>
            <person name="Lebedinsky A."/>
            <person name="Ivanova N."/>
            <person name="Daum C."/>
            <person name="Reddy T."/>
            <person name="Klenk H.P."/>
            <person name="Goker M."/>
            <person name="Reva O."/>
            <person name="Miroshnichenko M."/>
            <person name="Kyprides N."/>
            <person name="Woyke T."/>
            <person name="Gelfand M."/>
        </authorList>
    </citation>
    <scope>NUCLEOTIDE SEQUENCE [LARGE SCALE GENOMIC DNA]</scope>
    <source>
        <strain evidence="7 10">LF13</strain>
    </source>
</reference>
<comment type="subcellular location">
    <subcellularLocation>
        <location evidence="1">Membrane</location>
        <topology evidence="1">Multi-pass membrane protein</topology>
    </subcellularLocation>
</comment>
<organism evidence="8 9">
    <name type="scientific">Caldithrix abyssi DSM 13497</name>
    <dbReference type="NCBI Taxonomy" id="880073"/>
    <lineage>
        <taxon>Bacteria</taxon>
        <taxon>Pseudomonadati</taxon>
        <taxon>Calditrichota</taxon>
        <taxon>Calditrichia</taxon>
        <taxon>Calditrichales</taxon>
        <taxon>Calditrichaceae</taxon>
        <taxon>Caldithrix</taxon>
    </lineage>
</organism>
<evidence type="ECO:0000256" key="4">
    <source>
        <dbReference type="ARBA" id="ARBA00023136"/>
    </source>
</evidence>
<dbReference type="GO" id="GO:0015297">
    <property type="term" value="F:antiporter activity"/>
    <property type="evidence" value="ECO:0007669"/>
    <property type="project" value="InterPro"/>
</dbReference>
<protein>
    <submittedName>
        <fullName evidence="8">Sodium/hydrogen exchanger</fullName>
    </submittedName>
</protein>
<keyword evidence="4 5" id="KW-0472">Membrane</keyword>
<accession>H1XV85</accession>
<dbReference type="GO" id="GO:0016020">
    <property type="term" value="C:membrane"/>
    <property type="evidence" value="ECO:0007669"/>
    <property type="project" value="UniProtKB-SubCell"/>
</dbReference>
<feature type="transmembrane region" description="Helical" evidence="5">
    <location>
        <begin position="33"/>
        <end position="53"/>
    </location>
</feature>
<dbReference type="PaxDb" id="880073-Calab_0957"/>
<feature type="transmembrane region" description="Helical" evidence="5">
    <location>
        <begin position="65"/>
        <end position="83"/>
    </location>
</feature>
<evidence type="ECO:0000313" key="9">
    <source>
        <dbReference type="Proteomes" id="UP000004671"/>
    </source>
</evidence>
<feature type="transmembrane region" description="Helical" evidence="5">
    <location>
        <begin position="227"/>
        <end position="257"/>
    </location>
</feature>
<dbReference type="HOGENOM" id="CLU_724975_0_0_0"/>
<keyword evidence="9" id="KW-1185">Reference proteome</keyword>
<feature type="transmembrane region" description="Helical" evidence="5">
    <location>
        <begin position="297"/>
        <end position="315"/>
    </location>
</feature>
<proteinExistence type="predicted"/>
<dbReference type="RefSeq" id="WP_006927617.1">
    <property type="nucleotide sequence ID" value="NZ_CM001402.1"/>
</dbReference>
<feature type="transmembrane region" description="Helical" evidence="5">
    <location>
        <begin position="354"/>
        <end position="373"/>
    </location>
</feature>
<evidence type="ECO:0000313" key="10">
    <source>
        <dbReference type="Proteomes" id="UP000183868"/>
    </source>
</evidence>
<feature type="transmembrane region" description="Helical" evidence="5">
    <location>
        <begin position="161"/>
        <end position="183"/>
    </location>
</feature>
<reference evidence="8 9" key="1">
    <citation type="submission" date="2011-09" db="EMBL/GenBank/DDBJ databases">
        <title>The permanent draft genome of Caldithrix abyssi DSM 13497.</title>
        <authorList>
            <consortium name="US DOE Joint Genome Institute (JGI-PGF)"/>
            <person name="Lucas S."/>
            <person name="Han J."/>
            <person name="Lapidus A."/>
            <person name="Bruce D."/>
            <person name="Goodwin L."/>
            <person name="Pitluck S."/>
            <person name="Peters L."/>
            <person name="Kyrpides N."/>
            <person name="Mavromatis K."/>
            <person name="Ivanova N."/>
            <person name="Mikhailova N."/>
            <person name="Chertkov O."/>
            <person name="Detter J.C."/>
            <person name="Tapia R."/>
            <person name="Han C."/>
            <person name="Land M."/>
            <person name="Hauser L."/>
            <person name="Markowitz V."/>
            <person name="Cheng J.-F."/>
            <person name="Hugenholtz P."/>
            <person name="Woyke T."/>
            <person name="Wu D."/>
            <person name="Spring S."/>
            <person name="Brambilla E."/>
            <person name="Klenk H.-P."/>
            <person name="Eisen J.A."/>
        </authorList>
    </citation>
    <scope>NUCLEOTIDE SEQUENCE [LARGE SCALE GENOMIC DNA]</scope>
    <source>
        <strain evidence="8 9">DSM 13497</strain>
    </source>
</reference>
<evidence type="ECO:0000313" key="7">
    <source>
        <dbReference type="EMBL" id="APF20957.1"/>
    </source>
</evidence>
<evidence type="ECO:0000256" key="5">
    <source>
        <dbReference type="SAM" id="Phobius"/>
    </source>
</evidence>
<feature type="transmembrane region" description="Helical" evidence="5">
    <location>
        <begin position="269"/>
        <end position="291"/>
    </location>
</feature>
<evidence type="ECO:0000256" key="2">
    <source>
        <dbReference type="ARBA" id="ARBA00022692"/>
    </source>
</evidence>
<gene>
    <name evidence="7" type="ORF">Cabys_4212</name>
    <name evidence="8" type="ORF">Calab_0957</name>
</gene>
<sequence length="381" mass="43415" precursor="true">MNLILTLVFLVALAVVGKYFFQKIPLNNLFSNFLNYSGFYYLLMGVLFGPFFLNIFTEDVNKHSHYVFSLVLGWTGFLVGLQLNFKQMNRFQRSYYFNSIFYFLLHILFVGSLLLLINCLKIINLSVLELILLSVVGSITSTITIALLAKTKKLSTQESHFLEFLAAFDNVLGIIVLGFLFMVFNILESGWQKSLVILGSAYLVVVFLAFVYKLLAKELKSFETQILVILALILIVVSSSKILQNSILFLSVLLGLIISNFKDINVKKLYLYVQEWEKPLNFILLFFIGIVLQLQDIYYLAITFFIVVVIANVLTERIVFRNFTHSFGFQTFGLSSVSLAITLDAYLSGARIELLTIVVLIYFLTNILSIYHIKRSGIVAE</sequence>
<feature type="transmembrane region" description="Helical" evidence="5">
    <location>
        <begin position="130"/>
        <end position="149"/>
    </location>
</feature>
<dbReference type="InParanoid" id="H1XV85"/>
<dbReference type="STRING" id="880073.Cabys_4212"/>
<dbReference type="KEGG" id="caby:Cabys_4212"/>